<dbReference type="InterPro" id="IPR013324">
    <property type="entry name" value="RNA_pol_sigma_r3/r4-like"/>
</dbReference>
<evidence type="ECO:0000256" key="2">
    <source>
        <dbReference type="ARBA" id="ARBA00023015"/>
    </source>
</evidence>
<dbReference type="NCBIfam" id="TIGR02937">
    <property type="entry name" value="sigma70-ECF"/>
    <property type="match status" value="1"/>
</dbReference>
<keyword evidence="2" id="KW-0805">Transcription regulation</keyword>
<dbReference type="CDD" id="cd06171">
    <property type="entry name" value="Sigma70_r4"/>
    <property type="match status" value="1"/>
</dbReference>
<keyword evidence="5" id="KW-0804">Transcription</keyword>
<dbReference type="Gene3D" id="1.10.10.10">
    <property type="entry name" value="Winged helix-like DNA-binding domain superfamily/Winged helix DNA-binding domain"/>
    <property type="match status" value="1"/>
</dbReference>
<dbReference type="SUPFAM" id="SSF88946">
    <property type="entry name" value="Sigma2 domain of RNA polymerase sigma factors"/>
    <property type="match status" value="1"/>
</dbReference>
<evidence type="ECO:0000313" key="8">
    <source>
        <dbReference type="EMBL" id="MDR6902665.1"/>
    </source>
</evidence>
<dbReference type="NCBIfam" id="NF004113">
    <property type="entry name" value="PRK05602.1"/>
    <property type="match status" value="1"/>
</dbReference>
<dbReference type="Gene3D" id="1.10.1740.10">
    <property type="match status" value="1"/>
</dbReference>
<name>A0ABU1SUL6_9HYPH</name>
<evidence type="ECO:0000256" key="5">
    <source>
        <dbReference type="ARBA" id="ARBA00023163"/>
    </source>
</evidence>
<dbReference type="InterPro" id="IPR014284">
    <property type="entry name" value="RNA_pol_sigma-70_dom"/>
</dbReference>
<accession>A0ABU1SUL6</accession>
<dbReference type="InterPro" id="IPR007627">
    <property type="entry name" value="RNA_pol_sigma70_r2"/>
</dbReference>
<dbReference type="SUPFAM" id="SSF88659">
    <property type="entry name" value="Sigma3 and sigma4 domains of RNA polymerase sigma factors"/>
    <property type="match status" value="1"/>
</dbReference>
<dbReference type="Pfam" id="PF08281">
    <property type="entry name" value="Sigma70_r4_2"/>
    <property type="match status" value="1"/>
</dbReference>
<dbReference type="InterPro" id="IPR013249">
    <property type="entry name" value="RNA_pol_sigma70_r4_t2"/>
</dbReference>
<sequence>MALFAGYKAEAEVPCNYRSELERWRLSMKWDRAPKSGDQDEDLLGRIAAGDVSAMRMMVARQLPRIVAVATRMLGDAAEAEDVAQETFLRIWRNAGGWRQRNARFSTWVHRVAINLCYDRLRRRKDVLAEHPPDIEYEGPAPDADLMSEDDPSRRVERALQMIAPRQREAIILVYYQALSNVEAAEVMDVSVDALESLLARGRRSLQGLLLKDEGDG</sequence>
<evidence type="ECO:0000256" key="4">
    <source>
        <dbReference type="ARBA" id="ARBA00023125"/>
    </source>
</evidence>
<protein>
    <submittedName>
        <fullName evidence="8">RNA polymerase sigma-70 factor (ECF subfamily)</fullName>
    </submittedName>
</protein>
<keyword evidence="4" id="KW-0238">DNA-binding</keyword>
<gene>
    <name evidence="8" type="ORF">J2W52_004298</name>
</gene>
<dbReference type="Pfam" id="PF04542">
    <property type="entry name" value="Sigma70_r2"/>
    <property type="match status" value="1"/>
</dbReference>
<evidence type="ECO:0000256" key="1">
    <source>
        <dbReference type="ARBA" id="ARBA00010641"/>
    </source>
</evidence>
<organism evidence="8 9">
    <name type="scientific">Rhizobium miluonense</name>
    <dbReference type="NCBI Taxonomy" id="411945"/>
    <lineage>
        <taxon>Bacteria</taxon>
        <taxon>Pseudomonadati</taxon>
        <taxon>Pseudomonadota</taxon>
        <taxon>Alphaproteobacteria</taxon>
        <taxon>Hyphomicrobiales</taxon>
        <taxon>Rhizobiaceae</taxon>
        <taxon>Rhizobium/Agrobacterium group</taxon>
        <taxon>Rhizobium</taxon>
    </lineage>
</organism>
<keyword evidence="3" id="KW-0731">Sigma factor</keyword>
<reference evidence="8 9" key="1">
    <citation type="submission" date="2023-07" db="EMBL/GenBank/DDBJ databases">
        <title>Sorghum-associated microbial communities from plants grown in Nebraska, USA.</title>
        <authorList>
            <person name="Schachtman D."/>
        </authorList>
    </citation>
    <scope>NUCLEOTIDE SEQUENCE [LARGE SCALE GENOMIC DNA]</scope>
    <source>
        <strain evidence="8 9">3199</strain>
    </source>
</reference>
<comment type="similarity">
    <text evidence="1">Belongs to the sigma-70 factor family. ECF subfamily.</text>
</comment>
<evidence type="ECO:0000259" key="6">
    <source>
        <dbReference type="Pfam" id="PF04542"/>
    </source>
</evidence>
<evidence type="ECO:0000256" key="3">
    <source>
        <dbReference type="ARBA" id="ARBA00023082"/>
    </source>
</evidence>
<evidence type="ECO:0000313" key="9">
    <source>
        <dbReference type="Proteomes" id="UP001250791"/>
    </source>
</evidence>
<dbReference type="InterPro" id="IPR013325">
    <property type="entry name" value="RNA_pol_sigma_r2"/>
</dbReference>
<keyword evidence="9" id="KW-1185">Reference proteome</keyword>
<feature type="domain" description="RNA polymerase sigma-70 region 2" evidence="6">
    <location>
        <begin position="59"/>
        <end position="125"/>
    </location>
</feature>
<dbReference type="PANTHER" id="PTHR43133">
    <property type="entry name" value="RNA POLYMERASE ECF-TYPE SIGMA FACTO"/>
    <property type="match status" value="1"/>
</dbReference>
<proteinExistence type="inferred from homology"/>
<dbReference type="EMBL" id="JAVDUP010000005">
    <property type="protein sequence ID" value="MDR6902665.1"/>
    <property type="molecule type" value="Genomic_DNA"/>
</dbReference>
<evidence type="ECO:0000259" key="7">
    <source>
        <dbReference type="Pfam" id="PF08281"/>
    </source>
</evidence>
<dbReference type="InterPro" id="IPR039425">
    <property type="entry name" value="RNA_pol_sigma-70-like"/>
</dbReference>
<dbReference type="InterPro" id="IPR036388">
    <property type="entry name" value="WH-like_DNA-bd_sf"/>
</dbReference>
<comment type="caution">
    <text evidence="8">The sequence shown here is derived from an EMBL/GenBank/DDBJ whole genome shotgun (WGS) entry which is preliminary data.</text>
</comment>
<feature type="domain" description="RNA polymerase sigma factor 70 region 4 type 2" evidence="7">
    <location>
        <begin position="154"/>
        <end position="206"/>
    </location>
</feature>
<dbReference type="Proteomes" id="UP001250791">
    <property type="component" value="Unassembled WGS sequence"/>
</dbReference>
<dbReference type="PANTHER" id="PTHR43133:SF8">
    <property type="entry name" value="RNA POLYMERASE SIGMA FACTOR HI_1459-RELATED"/>
    <property type="match status" value="1"/>
</dbReference>